<dbReference type="Pfam" id="PF01554">
    <property type="entry name" value="MatE"/>
    <property type="match status" value="1"/>
</dbReference>
<dbReference type="GO" id="GO:1990961">
    <property type="term" value="P:xenobiotic detoxification by transmembrane export across the plasma membrane"/>
    <property type="evidence" value="ECO:0007669"/>
    <property type="project" value="InterPro"/>
</dbReference>
<evidence type="ECO:0000256" key="5">
    <source>
        <dbReference type="ARBA" id="ARBA00023136"/>
    </source>
</evidence>
<keyword evidence="3 6" id="KW-0812">Transmembrane</keyword>
<dbReference type="Proteomes" id="UP000504603">
    <property type="component" value="Unplaced"/>
</dbReference>
<feature type="transmembrane region" description="Helical" evidence="6">
    <location>
        <begin position="252"/>
        <end position="272"/>
    </location>
</feature>
<name>A0A6J1BQ11_MOMCH</name>
<keyword evidence="7" id="KW-1185">Reference proteome</keyword>
<dbReference type="GO" id="GO:0042910">
    <property type="term" value="F:xenobiotic transmembrane transporter activity"/>
    <property type="evidence" value="ECO:0007669"/>
    <property type="project" value="InterPro"/>
</dbReference>
<feature type="transmembrane region" description="Helical" evidence="6">
    <location>
        <begin position="77"/>
        <end position="97"/>
    </location>
</feature>
<protein>
    <submittedName>
        <fullName evidence="8">Protein DETOXIFICATION 48-like</fullName>
    </submittedName>
</protein>
<dbReference type="GeneID" id="111004756"/>
<dbReference type="AlphaFoldDB" id="A0A6J1BQ11"/>
<evidence type="ECO:0000256" key="3">
    <source>
        <dbReference type="ARBA" id="ARBA00022692"/>
    </source>
</evidence>
<dbReference type="RefSeq" id="XP_022131626.1">
    <property type="nucleotide sequence ID" value="XM_022275934.1"/>
</dbReference>
<feature type="transmembrane region" description="Helical" evidence="6">
    <location>
        <begin position="284"/>
        <end position="303"/>
    </location>
</feature>
<feature type="transmembrane region" description="Helical" evidence="6">
    <location>
        <begin position="187"/>
        <end position="205"/>
    </location>
</feature>
<dbReference type="GO" id="GO:0015297">
    <property type="term" value="F:antiporter activity"/>
    <property type="evidence" value="ECO:0007669"/>
    <property type="project" value="InterPro"/>
</dbReference>
<evidence type="ECO:0000313" key="8">
    <source>
        <dbReference type="RefSeq" id="XP_022131626.1"/>
    </source>
</evidence>
<keyword evidence="4 6" id="KW-1133">Transmembrane helix</keyword>
<proteinExistence type="inferred from homology"/>
<dbReference type="GO" id="GO:0016020">
    <property type="term" value="C:membrane"/>
    <property type="evidence" value="ECO:0007669"/>
    <property type="project" value="UniProtKB-SubCell"/>
</dbReference>
<evidence type="ECO:0000313" key="7">
    <source>
        <dbReference type="Proteomes" id="UP000504603"/>
    </source>
</evidence>
<sequence length="339" mass="37613">MCNPKPTSPNNSSFLPPNYKTNFMNAQTPNKNLDNNNNHLLKPVADDDQLAQLHRLPTLSEAVEEVKEIGKISGPTAITGLLLYSRAMISMLFLGYLGELELAGGSLSIGFANITGYSVLSGLAMGMEPICGQAYGAKQWKILGITLQRTVLLLLTSSVPISFMWLNMKRILLWCGQDQEISSMAQTFILFSIPDLIFLSLLHPLRIYLRTQSITLPLTYCSALSVLLHIPLNFLLVVHLKLGISGVAIAMVWFNFNVFLFLASFVYFSGVYKDSWVSPSVDCLHGWAPLLSLAIPTCVSVCLEWWWYEFMILLCGLLVNPKATIASMGILIQTTSLWN</sequence>
<dbReference type="InterPro" id="IPR045069">
    <property type="entry name" value="MATE_euk"/>
</dbReference>
<keyword evidence="5 6" id="KW-0472">Membrane</keyword>
<accession>A0A6J1BQ11</accession>
<organism evidence="7 8">
    <name type="scientific">Momordica charantia</name>
    <name type="common">Bitter gourd</name>
    <name type="synonym">Balsam pear</name>
    <dbReference type="NCBI Taxonomy" id="3673"/>
    <lineage>
        <taxon>Eukaryota</taxon>
        <taxon>Viridiplantae</taxon>
        <taxon>Streptophyta</taxon>
        <taxon>Embryophyta</taxon>
        <taxon>Tracheophyta</taxon>
        <taxon>Spermatophyta</taxon>
        <taxon>Magnoliopsida</taxon>
        <taxon>eudicotyledons</taxon>
        <taxon>Gunneridae</taxon>
        <taxon>Pentapetalae</taxon>
        <taxon>rosids</taxon>
        <taxon>fabids</taxon>
        <taxon>Cucurbitales</taxon>
        <taxon>Cucurbitaceae</taxon>
        <taxon>Momordiceae</taxon>
        <taxon>Momordica</taxon>
    </lineage>
</organism>
<comment type="similarity">
    <text evidence="2">Belongs to the multi antimicrobial extrusion (MATE) (TC 2.A.66.1) family.</text>
</comment>
<dbReference type="PANTHER" id="PTHR11206">
    <property type="entry name" value="MULTIDRUG RESISTANCE PROTEIN"/>
    <property type="match status" value="1"/>
</dbReference>
<evidence type="ECO:0000256" key="4">
    <source>
        <dbReference type="ARBA" id="ARBA00022989"/>
    </source>
</evidence>
<evidence type="ECO:0000256" key="2">
    <source>
        <dbReference type="ARBA" id="ARBA00010199"/>
    </source>
</evidence>
<evidence type="ECO:0000256" key="6">
    <source>
        <dbReference type="SAM" id="Phobius"/>
    </source>
</evidence>
<feature type="transmembrane region" description="Helical" evidence="6">
    <location>
        <begin position="310"/>
        <end position="332"/>
    </location>
</feature>
<gene>
    <name evidence="8" type="primary">LOC111004756</name>
</gene>
<feature type="transmembrane region" description="Helical" evidence="6">
    <location>
        <begin position="217"/>
        <end position="240"/>
    </location>
</feature>
<reference evidence="8" key="1">
    <citation type="submission" date="2025-08" db="UniProtKB">
        <authorList>
            <consortium name="RefSeq"/>
        </authorList>
    </citation>
    <scope>IDENTIFICATION</scope>
    <source>
        <strain evidence="8">OHB3-1</strain>
    </source>
</reference>
<dbReference type="KEGG" id="mcha:111004756"/>
<feature type="transmembrane region" description="Helical" evidence="6">
    <location>
        <begin position="109"/>
        <end position="127"/>
    </location>
</feature>
<dbReference type="OrthoDB" id="2126698at2759"/>
<evidence type="ECO:0000256" key="1">
    <source>
        <dbReference type="ARBA" id="ARBA00004141"/>
    </source>
</evidence>
<feature type="transmembrane region" description="Helical" evidence="6">
    <location>
        <begin position="147"/>
        <end position="166"/>
    </location>
</feature>
<dbReference type="InterPro" id="IPR002528">
    <property type="entry name" value="MATE_fam"/>
</dbReference>
<dbReference type="CDD" id="cd13132">
    <property type="entry name" value="MATE_eukaryotic"/>
    <property type="match status" value="1"/>
</dbReference>
<comment type="subcellular location">
    <subcellularLocation>
        <location evidence="1">Membrane</location>
        <topology evidence="1">Multi-pass membrane protein</topology>
    </subcellularLocation>
</comment>